<evidence type="ECO:0000313" key="2">
    <source>
        <dbReference type="Proteomes" id="UP000015453"/>
    </source>
</evidence>
<organism evidence="1 2">
    <name type="scientific">Genlisea aurea</name>
    <dbReference type="NCBI Taxonomy" id="192259"/>
    <lineage>
        <taxon>Eukaryota</taxon>
        <taxon>Viridiplantae</taxon>
        <taxon>Streptophyta</taxon>
        <taxon>Embryophyta</taxon>
        <taxon>Tracheophyta</taxon>
        <taxon>Spermatophyta</taxon>
        <taxon>Magnoliopsida</taxon>
        <taxon>eudicotyledons</taxon>
        <taxon>Gunneridae</taxon>
        <taxon>Pentapetalae</taxon>
        <taxon>asterids</taxon>
        <taxon>lamiids</taxon>
        <taxon>Lamiales</taxon>
        <taxon>Lentibulariaceae</taxon>
        <taxon>Genlisea</taxon>
    </lineage>
</organism>
<evidence type="ECO:0000313" key="1">
    <source>
        <dbReference type="EMBL" id="EPS72267.1"/>
    </source>
</evidence>
<keyword evidence="2" id="KW-1185">Reference proteome</keyword>
<protein>
    <submittedName>
        <fullName evidence="1">Uncharacterized protein</fullName>
    </submittedName>
</protein>
<name>S8EHT1_9LAMI</name>
<dbReference type="AlphaFoldDB" id="S8EHT1"/>
<dbReference type="EMBL" id="AUSU01000910">
    <property type="protein sequence ID" value="EPS72267.1"/>
    <property type="molecule type" value="Genomic_DNA"/>
</dbReference>
<dbReference type="Proteomes" id="UP000015453">
    <property type="component" value="Unassembled WGS sequence"/>
</dbReference>
<reference evidence="1 2" key="1">
    <citation type="journal article" date="2013" name="BMC Genomics">
        <title>The miniature genome of a carnivorous plant Genlisea aurea contains a low number of genes and short non-coding sequences.</title>
        <authorList>
            <person name="Leushkin E.V."/>
            <person name="Sutormin R.A."/>
            <person name="Nabieva E.R."/>
            <person name="Penin A.A."/>
            <person name="Kondrashov A.S."/>
            <person name="Logacheva M.D."/>
        </authorList>
    </citation>
    <scope>NUCLEOTIDE SEQUENCE [LARGE SCALE GENOMIC DNA]</scope>
</reference>
<proteinExistence type="predicted"/>
<sequence>MSLLSVAGAKTVEKENKECCASEELAMVMTELHFLPRWLRLIGEENAGDACGVLREIGYLPRRSIALKLAKFLSYRQLESRNLFLDRPCFYQPKSVPRNLQLTELVSPRHAIRCLEGGVKDEGIWVLRRNLDAAAAAAAAIDEGVRILFGICVGGSSSSGSWFVNVANVWVR</sequence>
<gene>
    <name evidence="1" type="ORF">M569_02492</name>
</gene>
<comment type="caution">
    <text evidence="1">The sequence shown here is derived from an EMBL/GenBank/DDBJ whole genome shotgun (WGS) entry which is preliminary data.</text>
</comment>
<accession>S8EHT1</accession>